<comment type="caution">
    <text evidence="2">The sequence shown here is derived from an EMBL/GenBank/DDBJ whole genome shotgun (WGS) entry which is preliminary data.</text>
</comment>
<reference evidence="2 3" key="1">
    <citation type="submission" date="2020-02" db="EMBL/GenBank/DDBJ databases">
        <title>Draft genome sequence of Haematococcus lacustris strain NIES-144.</title>
        <authorList>
            <person name="Morimoto D."/>
            <person name="Nakagawa S."/>
            <person name="Yoshida T."/>
            <person name="Sawayama S."/>
        </authorList>
    </citation>
    <scope>NUCLEOTIDE SEQUENCE [LARGE SCALE GENOMIC DNA]</scope>
    <source>
        <strain evidence="2 3">NIES-144</strain>
    </source>
</reference>
<gene>
    <name evidence="2" type="ORF">HaLaN_17768</name>
</gene>
<dbReference type="SUPFAM" id="SSF55486">
    <property type="entry name" value="Metalloproteases ('zincins'), catalytic domain"/>
    <property type="match status" value="1"/>
</dbReference>
<evidence type="ECO:0000259" key="1">
    <source>
        <dbReference type="Pfam" id="PF05548"/>
    </source>
</evidence>
<dbReference type="EMBL" id="BLLF01001668">
    <property type="protein sequence ID" value="GFH20617.1"/>
    <property type="molecule type" value="Genomic_DNA"/>
</dbReference>
<evidence type="ECO:0000313" key="3">
    <source>
        <dbReference type="Proteomes" id="UP000485058"/>
    </source>
</evidence>
<name>A0A699ZD51_HAELA</name>
<dbReference type="AlphaFoldDB" id="A0A699ZD51"/>
<sequence>MHLMQRGGLDATEEPGAPLSQSAYALKDATGELSNLVFTRPDLVDATGLTSGRAIRVWIDAAATNSPPALSPSNRFKTTVFALCYEAVVVRSLLVDYKPVNGQPHAFSSVTMLVSSCGSGPVVDLATLQAAYFDPNPVMTRGPLSGAGQSLTTFFTNCSFGGVSATFVPANNIIVPVEVPCSGNTTSGAELRPAASFCEMRDQFAWMEHADSVALATYGAAALARYTNRIYILPAGSCGSFAYATQGCNPGWCFSTTVGRLDWSSFGALPHELGHTMGLAHSATPTDEYGDGSTPMGNPWAGPRCYNAPQQWQLGWSRPLQDITATTLAPGSWLTVQLPGLVLQSASFVRVTPTWNAGATTPTYFISYRPAVGHDSGLGDSGLANMVHIHTYNWSAVPAAVDWRPMWLGKLGAVGAIWSDPCYTTSAESGADCFDGLDNDCNGLTDSQDPNCKYVHV</sequence>
<accession>A0A699ZD51</accession>
<proteinExistence type="predicted"/>
<dbReference type="InterPro" id="IPR008752">
    <property type="entry name" value="Peptidase_M11"/>
</dbReference>
<protein>
    <submittedName>
        <fullName evidence="2">Peptidase_M11 domain-containing protein</fullName>
    </submittedName>
</protein>
<keyword evidence="3" id="KW-1185">Reference proteome</keyword>
<evidence type="ECO:0000313" key="2">
    <source>
        <dbReference type="EMBL" id="GFH20617.1"/>
    </source>
</evidence>
<dbReference type="Proteomes" id="UP000485058">
    <property type="component" value="Unassembled WGS sequence"/>
</dbReference>
<organism evidence="2 3">
    <name type="scientific">Haematococcus lacustris</name>
    <name type="common">Green alga</name>
    <name type="synonym">Haematococcus pluvialis</name>
    <dbReference type="NCBI Taxonomy" id="44745"/>
    <lineage>
        <taxon>Eukaryota</taxon>
        <taxon>Viridiplantae</taxon>
        <taxon>Chlorophyta</taxon>
        <taxon>core chlorophytes</taxon>
        <taxon>Chlorophyceae</taxon>
        <taxon>CS clade</taxon>
        <taxon>Chlamydomonadales</taxon>
        <taxon>Haematococcaceae</taxon>
        <taxon>Haematococcus</taxon>
    </lineage>
</organism>
<dbReference type="Pfam" id="PF05548">
    <property type="entry name" value="Peptidase_M11"/>
    <property type="match status" value="1"/>
</dbReference>
<feature type="domain" description="Peptidase M11 gametolysin" evidence="1">
    <location>
        <begin position="111"/>
        <end position="394"/>
    </location>
</feature>